<dbReference type="AlphaFoldDB" id="A0AAD7WGB0"/>
<feature type="region of interest" description="Disordered" evidence="1">
    <location>
        <begin position="1"/>
        <end position="37"/>
    </location>
</feature>
<name>A0AAD7WGB0_9TELE</name>
<dbReference type="Proteomes" id="UP001221898">
    <property type="component" value="Unassembled WGS sequence"/>
</dbReference>
<feature type="compositionally biased region" description="Basic and acidic residues" evidence="1">
    <location>
        <begin position="1"/>
        <end position="10"/>
    </location>
</feature>
<evidence type="ECO:0000313" key="3">
    <source>
        <dbReference type="Proteomes" id="UP001221898"/>
    </source>
</evidence>
<sequence length="84" mass="8797">MTEGKKEKAVPLKLPAPRSSAHTSRCEKARSPSRHRALAPVLLAARRSAGVGLSDDSAMSPPLPGARGPPARFSALGQVHDTPH</sequence>
<gene>
    <name evidence="2" type="ORF">AAFF_G00025730</name>
</gene>
<organism evidence="2 3">
    <name type="scientific">Aldrovandia affinis</name>
    <dbReference type="NCBI Taxonomy" id="143900"/>
    <lineage>
        <taxon>Eukaryota</taxon>
        <taxon>Metazoa</taxon>
        <taxon>Chordata</taxon>
        <taxon>Craniata</taxon>
        <taxon>Vertebrata</taxon>
        <taxon>Euteleostomi</taxon>
        <taxon>Actinopterygii</taxon>
        <taxon>Neopterygii</taxon>
        <taxon>Teleostei</taxon>
        <taxon>Notacanthiformes</taxon>
        <taxon>Halosauridae</taxon>
        <taxon>Aldrovandia</taxon>
    </lineage>
</organism>
<protein>
    <submittedName>
        <fullName evidence="2">Uncharacterized protein</fullName>
    </submittedName>
</protein>
<dbReference type="EMBL" id="JAINUG010000110">
    <property type="protein sequence ID" value="KAJ8396041.1"/>
    <property type="molecule type" value="Genomic_DNA"/>
</dbReference>
<accession>A0AAD7WGB0</accession>
<evidence type="ECO:0000313" key="2">
    <source>
        <dbReference type="EMBL" id="KAJ8396041.1"/>
    </source>
</evidence>
<feature type="region of interest" description="Disordered" evidence="1">
    <location>
        <begin position="49"/>
        <end position="84"/>
    </location>
</feature>
<reference evidence="2" key="1">
    <citation type="journal article" date="2023" name="Science">
        <title>Genome structures resolve the early diversification of teleost fishes.</title>
        <authorList>
            <person name="Parey E."/>
            <person name="Louis A."/>
            <person name="Montfort J."/>
            <person name="Bouchez O."/>
            <person name="Roques C."/>
            <person name="Iampietro C."/>
            <person name="Lluch J."/>
            <person name="Castinel A."/>
            <person name="Donnadieu C."/>
            <person name="Desvignes T."/>
            <person name="Floi Bucao C."/>
            <person name="Jouanno E."/>
            <person name="Wen M."/>
            <person name="Mejri S."/>
            <person name="Dirks R."/>
            <person name="Jansen H."/>
            <person name="Henkel C."/>
            <person name="Chen W.J."/>
            <person name="Zahm M."/>
            <person name="Cabau C."/>
            <person name="Klopp C."/>
            <person name="Thompson A.W."/>
            <person name="Robinson-Rechavi M."/>
            <person name="Braasch I."/>
            <person name="Lecointre G."/>
            <person name="Bobe J."/>
            <person name="Postlethwait J.H."/>
            <person name="Berthelot C."/>
            <person name="Roest Crollius H."/>
            <person name="Guiguen Y."/>
        </authorList>
    </citation>
    <scope>NUCLEOTIDE SEQUENCE</scope>
    <source>
        <strain evidence="2">NC1722</strain>
    </source>
</reference>
<comment type="caution">
    <text evidence="2">The sequence shown here is derived from an EMBL/GenBank/DDBJ whole genome shotgun (WGS) entry which is preliminary data.</text>
</comment>
<keyword evidence="3" id="KW-1185">Reference proteome</keyword>
<evidence type="ECO:0000256" key="1">
    <source>
        <dbReference type="SAM" id="MobiDB-lite"/>
    </source>
</evidence>
<proteinExistence type="predicted"/>